<dbReference type="Proteomes" id="UP000248758">
    <property type="component" value="Chromosome 1"/>
</dbReference>
<name>A0A2X5NQA5_9GAMM</name>
<sequence>MSLCVIGEQKISSFSFKVDEDIFSATISSILAEGDGGKEEYHYSVIVTDRSGNLVMKEIHQDFQVAYDVFDRLSILVGSKISHS</sequence>
<dbReference type="EMBL" id="LS483499">
    <property type="protein sequence ID" value="SQK75728.1"/>
    <property type="molecule type" value="Genomic_DNA"/>
</dbReference>
<dbReference type="AlphaFoldDB" id="A0A2X5NQA5"/>
<evidence type="ECO:0000313" key="2">
    <source>
        <dbReference type="Proteomes" id="UP000248758"/>
    </source>
</evidence>
<organism evidence="1 2">
    <name type="scientific">Tatumella ptyseos</name>
    <dbReference type="NCBI Taxonomy" id="82987"/>
    <lineage>
        <taxon>Bacteria</taxon>
        <taxon>Pseudomonadati</taxon>
        <taxon>Pseudomonadota</taxon>
        <taxon>Gammaproteobacteria</taxon>
        <taxon>Enterobacterales</taxon>
        <taxon>Erwiniaceae</taxon>
        <taxon>Tatumella</taxon>
    </lineage>
</organism>
<accession>A0A2X5NQA5</accession>
<reference evidence="1 2" key="1">
    <citation type="submission" date="2018-06" db="EMBL/GenBank/DDBJ databases">
        <authorList>
            <consortium name="Pathogen Informatics"/>
            <person name="Doyle S."/>
        </authorList>
    </citation>
    <scope>NUCLEOTIDE SEQUENCE [LARGE SCALE GENOMIC DNA]</scope>
    <source>
        <strain evidence="1 2">NCTC11468</strain>
    </source>
</reference>
<protein>
    <submittedName>
        <fullName evidence="1">Uncharacterized protein</fullName>
    </submittedName>
</protein>
<evidence type="ECO:0000313" key="1">
    <source>
        <dbReference type="EMBL" id="SQK75728.1"/>
    </source>
</evidence>
<proteinExistence type="predicted"/>
<gene>
    <name evidence="1" type="ORF">NCTC11468_02579</name>
</gene>
<dbReference type="KEGG" id="tpty:NCTC11468_02579"/>